<evidence type="ECO:0000256" key="12">
    <source>
        <dbReference type="SAM" id="MobiDB-lite"/>
    </source>
</evidence>
<keyword evidence="5" id="KW-0645">Protease</keyword>
<dbReference type="RefSeq" id="XP_005536108.1">
    <property type="nucleotide sequence ID" value="XM_005536051.1"/>
</dbReference>
<dbReference type="GeneID" id="16993481"/>
<keyword evidence="8 13" id="KW-0647">Proteasome</keyword>
<dbReference type="InterPro" id="IPR000243">
    <property type="entry name" value="Pept_T1A_subB"/>
</dbReference>
<dbReference type="AlphaFoldDB" id="M1VBR8"/>
<evidence type="ECO:0000256" key="3">
    <source>
        <dbReference type="ARBA" id="ARBA00012039"/>
    </source>
</evidence>
<evidence type="ECO:0000256" key="6">
    <source>
        <dbReference type="ARBA" id="ARBA00022698"/>
    </source>
</evidence>
<gene>
    <name evidence="13" type="ORF">CYME_CMH154C</name>
</gene>
<evidence type="ECO:0000256" key="2">
    <source>
        <dbReference type="ARBA" id="ARBA00004123"/>
    </source>
</evidence>
<reference evidence="13 14" key="2">
    <citation type="journal article" date="2007" name="BMC Biol.">
        <title>A 100%-complete sequence reveals unusually simple genomic features in the hot-spring red alga Cyanidioschyzon merolae.</title>
        <authorList>
            <person name="Nozaki H."/>
            <person name="Takano H."/>
            <person name="Misumi O."/>
            <person name="Terasawa K."/>
            <person name="Matsuzaki M."/>
            <person name="Maruyama S."/>
            <person name="Nishida K."/>
            <person name="Yagisawa F."/>
            <person name="Yoshida Y."/>
            <person name="Fujiwara T."/>
            <person name="Takio S."/>
            <person name="Tamura K."/>
            <person name="Chung S.J."/>
            <person name="Nakamura S."/>
            <person name="Kuroiwa H."/>
            <person name="Tanaka K."/>
            <person name="Sato N."/>
            <person name="Kuroiwa T."/>
        </authorList>
    </citation>
    <scope>NUCLEOTIDE SEQUENCE [LARGE SCALE GENOMIC DNA]</scope>
    <source>
        <strain evidence="13 14">10D</strain>
    </source>
</reference>
<dbReference type="GO" id="GO:0005737">
    <property type="term" value="C:cytoplasm"/>
    <property type="evidence" value="ECO:0007669"/>
    <property type="project" value="TreeGrafter"/>
</dbReference>
<dbReference type="GO" id="GO:0019774">
    <property type="term" value="C:proteasome core complex, beta-subunit complex"/>
    <property type="evidence" value="ECO:0007669"/>
    <property type="project" value="UniProtKB-ARBA"/>
</dbReference>
<dbReference type="STRING" id="280699.M1VBR8"/>
<keyword evidence="4" id="KW-0963">Cytoplasm</keyword>
<dbReference type="OMA" id="TFIYGYC"/>
<dbReference type="Pfam" id="PF00227">
    <property type="entry name" value="Proteasome"/>
    <property type="match status" value="1"/>
</dbReference>
<evidence type="ECO:0000256" key="11">
    <source>
        <dbReference type="PIRSR" id="PIRSR600243-1"/>
    </source>
</evidence>
<keyword evidence="7" id="KW-0378">Hydrolase</keyword>
<dbReference type="Gene3D" id="3.60.20.10">
    <property type="entry name" value="Glutamine Phosphoribosylpyrophosphate, subunit 1, domain 1"/>
    <property type="match status" value="1"/>
</dbReference>
<dbReference type="PANTHER" id="PTHR32194:SF0">
    <property type="entry name" value="ATP-DEPENDENT PROTEASE SUBUNIT HSLV"/>
    <property type="match status" value="1"/>
</dbReference>
<keyword evidence="9" id="KW-0865">Zymogen</keyword>
<dbReference type="EMBL" id="AP006490">
    <property type="protein sequence ID" value="BAM79822.1"/>
    <property type="molecule type" value="Genomic_DNA"/>
</dbReference>
<dbReference type="FunFam" id="3.60.20.10:FF:000010">
    <property type="entry name" value="Proteasome subunit beta type-1"/>
    <property type="match status" value="1"/>
</dbReference>
<dbReference type="HOGENOM" id="CLU_035750_5_1_1"/>
<feature type="active site" description="Nucleophile" evidence="11">
    <location>
        <position position="80"/>
    </location>
</feature>
<dbReference type="PANTHER" id="PTHR32194">
    <property type="entry name" value="METALLOPROTEASE TLDD"/>
    <property type="match status" value="1"/>
</dbReference>
<keyword evidence="6" id="KW-0888">Threonine protease</keyword>
<dbReference type="InterPro" id="IPR023333">
    <property type="entry name" value="Proteasome_suB-type"/>
</dbReference>
<evidence type="ECO:0000313" key="14">
    <source>
        <dbReference type="Proteomes" id="UP000007014"/>
    </source>
</evidence>
<dbReference type="Gramene" id="CMH154CT">
    <property type="protein sequence ID" value="CMH154CT"/>
    <property type="gene ID" value="CMH154C"/>
</dbReference>
<dbReference type="GO" id="GO:0051603">
    <property type="term" value="P:proteolysis involved in protein catabolic process"/>
    <property type="evidence" value="ECO:0007669"/>
    <property type="project" value="InterPro"/>
</dbReference>
<evidence type="ECO:0000256" key="5">
    <source>
        <dbReference type="ARBA" id="ARBA00022670"/>
    </source>
</evidence>
<evidence type="ECO:0000313" key="13">
    <source>
        <dbReference type="EMBL" id="BAM79822.1"/>
    </source>
</evidence>
<evidence type="ECO:0000256" key="8">
    <source>
        <dbReference type="ARBA" id="ARBA00022942"/>
    </source>
</evidence>
<dbReference type="EC" id="3.4.25.1" evidence="3"/>
<keyword evidence="10" id="KW-0539">Nucleus</keyword>
<dbReference type="InterPro" id="IPR001353">
    <property type="entry name" value="Proteasome_sua/b"/>
</dbReference>
<dbReference type="CDD" id="cd03762">
    <property type="entry name" value="proteasome_beta_type_6"/>
    <property type="match status" value="1"/>
</dbReference>
<comment type="catalytic activity">
    <reaction evidence="1">
        <text>Cleavage of peptide bonds with very broad specificity.</text>
        <dbReference type="EC" id="3.4.25.1"/>
    </reaction>
</comment>
<dbReference type="KEGG" id="cme:CYME_CMH154C"/>
<comment type="subcellular location">
    <subcellularLocation>
        <location evidence="2">Nucleus</location>
    </subcellularLocation>
</comment>
<dbReference type="OrthoDB" id="7854943at2759"/>
<dbReference type="InterPro" id="IPR029055">
    <property type="entry name" value="Ntn_hydrolases_N"/>
</dbReference>
<evidence type="ECO:0000256" key="4">
    <source>
        <dbReference type="ARBA" id="ARBA00022490"/>
    </source>
</evidence>
<sequence>MSRSHEATIPPARGFSSSSGGGLKTSTPASLELLYAAAAASDPFEGIASAMSFTKHLLMHNCDVWTPDWYNPTQDPQLGTTIMAVEYDGGVVLAADSRTSTGTYVANRVSDKITAVAPPYIYCARSGSAADTQMLADTVRRYVTALALETQRPATVRTAAALFRELIYQNKSRLTAGVICAGWDPLNGGQVYSITLGGTLVRQPFSIGGSGSTYIYGYCDASYRKGMNREACIAFCQQAASLAMARDGSSGGVLRMVCIEESGAQRLLFTEDQLPRGWQG</sequence>
<evidence type="ECO:0000256" key="9">
    <source>
        <dbReference type="ARBA" id="ARBA00023145"/>
    </source>
</evidence>
<dbReference type="eggNOG" id="KOG0174">
    <property type="taxonomic scope" value="Eukaryota"/>
</dbReference>
<dbReference type="Proteomes" id="UP000007014">
    <property type="component" value="Chromosome 8"/>
</dbReference>
<accession>M1VBR8</accession>
<evidence type="ECO:0000256" key="1">
    <source>
        <dbReference type="ARBA" id="ARBA00001198"/>
    </source>
</evidence>
<keyword evidence="14" id="KW-1185">Reference proteome</keyword>
<reference evidence="13 14" key="1">
    <citation type="journal article" date="2004" name="Nature">
        <title>Genome sequence of the ultrasmall unicellular red alga Cyanidioschyzon merolae 10D.</title>
        <authorList>
            <person name="Matsuzaki M."/>
            <person name="Misumi O."/>
            <person name="Shin-i T."/>
            <person name="Maruyama S."/>
            <person name="Takahara M."/>
            <person name="Miyagishima S."/>
            <person name="Mori T."/>
            <person name="Nishida K."/>
            <person name="Yagisawa F."/>
            <person name="Nishida K."/>
            <person name="Yoshida Y."/>
            <person name="Nishimura Y."/>
            <person name="Nakao S."/>
            <person name="Kobayashi T."/>
            <person name="Momoyama Y."/>
            <person name="Higashiyama T."/>
            <person name="Minoda A."/>
            <person name="Sano M."/>
            <person name="Nomoto H."/>
            <person name="Oishi K."/>
            <person name="Hayashi H."/>
            <person name="Ohta F."/>
            <person name="Nishizaka S."/>
            <person name="Haga S."/>
            <person name="Miura S."/>
            <person name="Morishita T."/>
            <person name="Kabeya Y."/>
            <person name="Terasawa K."/>
            <person name="Suzuki Y."/>
            <person name="Ishii Y."/>
            <person name="Asakawa S."/>
            <person name="Takano H."/>
            <person name="Ohta N."/>
            <person name="Kuroiwa H."/>
            <person name="Tanaka K."/>
            <person name="Shimizu N."/>
            <person name="Sugano S."/>
            <person name="Sato N."/>
            <person name="Nozaki H."/>
            <person name="Ogasawara N."/>
            <person name="Kohara Y."/>
            <person name="Kuroiwa T."/>
        </authorList>
    </citation>
    <scope>NUCLEOTIDE SEQUENCE [LARGE SCALE GENOMIC DNA]</scope>
    <source>
        <strain evidence="13 14">10D</strain>
    </source>
</reference>
<evidence type="ECO:0000256" key="10">
    <source>
        <dbReference type="ARBA" id="ARBA00023242"/>
    </source>
</evidence>
<proteinExistence type="predicted"/>
<dbReference type="GO" id="GO:0004298">
    <property type="term" value="F:threonine-type endopeptidase activity"/>
    <property type="evidence" value="ECO:0007669"/>
    <property type="project" value="UniProtKB-KW"/>
</dbReference>
<dbReference type="PRINTS" id="PR00141">
    <property type="entry name" value="PROTEASOME"/>
</dbReference>
<dbReference type="PROSITE" id="PS51476">
    <property type="entry name" value="PROTEASOME_BETA_2"/>
    <property type="match status" value="1"/>
</dbReference>
<protein>
    <recommendedName>
        <fullName evidence="3">proteasome endopeptidase complex</fullName>
        <ecNumber evidence="3">3.4.25.1</ecNumber>
    </recommendedName>
</protein>
<dbReference type="GO" id="GO:0005634">
    <property type="term" value="C:nucleus"/>
    <property type="evidence" value="ECO:0007669"/>
    <property type="project" value="UniProtKB-SubCell"/>
</dbReference>
<dbReference type="SUPFAM" id="SSF56235">
    <property type="entry name" value="N-terminal nucleophile aminohydrolases (Ntn hydrolases)"/>
    <property type="match status" value="1"/>
</dbReference>
<name>M1VBR8_CYAM1</name>
<organism evidence="13 14">
    <name type="scientific">Cyanidioschyzon merolae (strain NIES-3377 / 10D)</name>
    <name type="common">Unicellular red alga</name>
    <dbReference type="NCBI Taxonomy" id="280699"/>
    <lineage>
        <taxon>Eukaryota</taxon>
        <taxon>Rhodophyta</taxon>
        <taxon>Bangiophyceae</taxon>
        <taxon>Cyanidiales</taxon>
        <taxon>Cyanidiaceae</taxon>
        <taxon>Cyanidioschyzon</taxon>
    </lineage>
</organism>
<feature type="region of interest" description="Disordered" evidence="12">
    <location>
        <begin position="1"/>
        <end position="23"/>
    </location>
</feature>
<evidence type="ECO:0000256" key="7">
    <source>
        <dbReference type="ARBA" id="ARBA00022801"/>
    </source>
</evidence>